<evidence type="ECO:0000313" key="3">
    <source>
        <dbReference type="Proteomes" id="UP000035036"/>
    </source>
</evidence>
<reference evidence="2 3" key="1">
    <citation type="journal article" date="2015" name="Genome Announc.">
        <title>Genomes of Geoalkalibacter ferrihydriticus Z-0531T and Geoalkalibacter subterraneus Red1T, Two Haloalkaliphilic Metal-Reducing Deltaproteobacteria.</title>
        <authorList>
            <person name="Badalamenti J.P."/>
            <person name="Krajmalnik-Brown R."/>
            <person name="Torres C.I."/>
            <person name="Bond D.R."/>
        </authorList>
    </citation>
    <scope>NUCLEOTIDE SEQUENCE [LARGE SCALE GENOMIC DNA]</scope>
    <source>
        <strain evidence="2 3">Red1</strain>
    </source>
</reference>
<protein>
    <submittedName>
        <fullName evidence="2">Baseplate J protein</fullName>
    </submittedName>
</protein>
<keyword evidence="3" id="KW-1185">Reference proteome</keyword>
<evidence type="ECO:0000259" key="1">
    <source>
        <dbReference type="Pfam" id="PF26079"/>
    </source>
</evidence>
<dbReference type="EMBL" id="CP010311">
    <property type="protein sequence ID" value="AJF06804.1"/>
    <property type="molecule type" value="Genomic_DNA"/>
</dbReference>
<dbReference type="RefSeq" id="WP_040200567.1">
    <property type="nucleotide sequence ID" value="NZ_CP010311.1"/>
</dbReference>
<sequence>MGRASIGYINKDYESIRQELLAKIPQLTDRWTDFNHSDLGVVLLDLFCGVGDMLAYYLDAQAAEAFLPTARQRQNVINLCKLIGYRLDSPVASTTTLRFRLSAPLGKDLTIPAGTACRALLSDGEADFETVEDGLIPRGVLSVDIPTRQGVRRTETFTSTGLPFQRIRLTGDVIAQGTITVTVGDDAWSEVDHFQDSLADSRHFMADLDALDISTLIFGDGQSGAVPAQGSAIAVSYLQTIGDQGNLGPNRITQLLSPIYLDGGQVSLTVTNPVPATGGASREALEHARRQAPAELRSLWKAVTLEDYQALAEGYPGVAKAKVLDTNACQNIRYYNVQLSIAPNGGGMPSALLKRDLAEFLERRKVITVEINLFDPIYRPVSIDAEVYIWPGEPLENVRSRIEAALSDFFSFDQVSFGQTIHFSDLVALIDGVRGVSHMHLYAPQQDIELRHGEIPVLGSVNLDLRRAG</sequence>
<dbReference type="STRING" id="483547.GSUB_09945"/>
<name>A0A0B5FQ64_9BACT</name>
<dbReference type="HOGENOM" id="CLU_541743_0_0_7"/>
<dbReference type="AlphaFoldDB" id="A0A0B5FQ64"/>
<organism evidence="2 3">
    <name type="scientific">Geoalkalibacter subterraneus</name>
    <dbReference type="NCBI Taxonomy" id="483547"/>
    <lineage>
        <taxon>Bacteria</taxon>
        <taxon>Pseudomonadati</taxon>
        <taxon>Thermodesulfobacteriota</taxon>
        <taxon>Desulfuromonadia</taxon>
        <taxon>Desulfuromonadales</taxon>
        <taxon>Geoalkalibacteraceae</taxon>
        <taxon>Geoalkalibacter</taxon>
    </lineage>
</organism>
<evidence type="ECO:0000313" key="2">
    <source>
        <dbReference type="EMBL" id="AJF06804.1"/>
    </source>
</evidence>
<accession>A0A0B5FQ64</accession>
<gene>
    <name evidence="2" type="ORF">GSUB_09945</name>
</gene>
<dbReference type="KEGG" id="gsb:GSUB_09945"/>
<dbReference type="InterPro" id="IPR058530">
    <property type="entry name" value="Baseplate_J-like_C"/>
</dbReference>
<dbReference type="OrthoDB" id="9796131at2"/>
<dbReference type="Proteomes" id="UP000035036">
    <property type="component" value="Chromosome"/>
</dbReference>
<feature type="domain" description="Baseplate J-like C-terminal" evidence="1">
    <location>
        <begin position="382"/>
        <end position="463"/>
    </location>
</feature>
<proteinExistence type="predicted"/>
<dbReference type="Pfam" id="PF26079">
    <property type="entry name" value="Baseplate_J_C"/>
    <property type="match status" value="1"/>
</dbReference>